<organism evidence="9 10">
    <name type="scientific">Mannheimia varigena USDA-ARS-USMARC-1296</name>
    <dbReference type="NCBI Taxonomy" id="1433287"/>
    <lineage>
        <taxon>Bacteria</taxon>
        <taxon>Pseudomonadati</taxon>
        <taxon>Pseudomonadota</taxon>
        <taxon>Gammaproteobacteria</taxon>
        <taxon>Pasteurellales</taxon>
        <taxon>Pasteurellaceae</taxon>
        <taxon>Mannheimia</taxon>
    </lineage>
</organism>
<name>W0QCV6_9PAST</name>
<dbReference type="GO" id="GO:0010181">
    <property type="term" value="F:FMN binding"/>
    <property type="evidence" value="ECO:0007669"/>
    <property type="project" value="InterPro"/>
</dbReference>
<dbReference type="Proteomes" id="UP000066995">
    <property type="component" value="Chromosome"/>
</dbReference>
<keyword evidence="9" id="KW-0503">Monooxygenase</keyword>
<protein>
    <recommendedName>
        <fullName evidence="3">4-hydroxyphenylacetate 3-monooxygenase reductase component</fullName>
    </recommendedName>
</protein>
<sequence length="170" mass="18666">MSNIDTSQPINASLQFREAMAHLSSAVSIVTTNGMAGKAGLTVSSVSSVTDAPPTVLFCVNKNSHVHDIIKQNGKVCINVLSHEQEDIAKHFAAILESTMEERFSWDIWDRGIDELPVLRSAVSSLQGKIADTHAIGTHTLFLVELEQINVKPNHGLVYFARQFRNVNID</sequence>
<comment type="similarity">
    <text evidence="2">Belongs to the non-flavoprotein flavin reductase family. HpaC subfamily.</text>
</comment>
<dbReference type="GO" id="GO:0051287">
    <property type="term" value="F:NAD binding"/>
    <property type="evidence" value="ECO:0007669"/>
    <property type="project" value="InterPro"/>
</dbReference>
<dbReference type="NCBIfam" id="TIGR02296">
    <property type="entry name" value="HpaC"/>
    <property type="match status" value="1"/>
</dbReference>
<evidence type="ECO:0000256" key="1">
    <source>
        <dbReference type="ARBA" id="ARBA00005112"/>
    </source>
</evidence>
<dbReference type="GO" id="GO:0016651">
    <property type="term" value="F:oxidoreductase activity, acting on NAD(P)H"/>
    <property type="evidence" value="ECO:0007669"/>
    <property type="project" value="InterPro"/>
</dbReference>
<dbReference type="RefSeq" id="WP_025217832.1">
    <property type="nucleotide sequence ID" value="NZ_CP006943.1"/>
</dbReference>
<dbReference type="GO" id="GO:0042602">
    <property type="term" value="F:riboflavin reductase (NADPH) activity"/>
    <property type="evidence" value="ECO:0007669"/>
    <property type="project" value="TreeGrafter"/>
</dbReference>
<dbReference type="eggNOG" id="COG1853">
    <property type="taxonomic scope" value="Bacteria"/>
</dbReference>
<dbReference type="UniPathway" id="UPA00208">
    <property type="reaction ID" value="UER00416"/>
</dbReference>
<feature type="domain" description="Flavin reductase like" evidence="8">
    <location>
        <begin position="20"/>
        <end position="166"/>
    </location>
</feature>
<evidence type="ECO:0000256" key="5">
    <source>
        <dbReference type="ARBA" id="ARBA00022797"/>
    </source>
</evidence>
<dbReference type="SUPFAM" id="SSF50475">
    <property type="entry name" value="FMN-binding split barrel"/>
    <property type="match status" value="1"/>
</dbReference>
<accession>W0QCV6</accession>
<dbReference type="SMART" id="SM00903">
    <property type="entry name" value="Flavin_Reduct"/>
    <property type="match status" value="1"/>
</dbReference>
<dbReference type="PATRIC" id="fig|1433287.3.peg.1613"/>
<evidence type="ECO:0000259" key="8">
    <source>
        <dbReference type="SMART" id="SM00903"/>
    </source>
</evidence>
<evidence type="ECO:0000313" key="10">
    <source>
        <dbReference type="Proteomes" id="UP000066995"/>
    </source>
</evidence>
<evidence type="ECO:0000256" key="7">
    <source>
        <dbReference type="ARBA" id="ARBA00023027"/>
    </source>
</evidence>
<evidence type="ECO:0000256" key="3">
    <source>
        <dbReference type="ARBA" id="ARBA00015398"/>
    </source>
</evidence>
<dbReference type="GO" id="GO:0006208">
    <property type="term" value="P:pyrimidine nucleobase catabolic process"/>
    <property type="evidence" value="ECO:0007669"/>
    <property type="project" value="TreeGrafter"/>
</dbReference>
<dbReference type="InterPro" id="IPR011982">
    <property type="entry name" value="HPA_mOase_red"/>
</dbReference>
<dbReference type="InterPro" id="IPR050268">
    <property type="entry name" value="NADH-dep_flavin_reductase"/>
</dbReference>
<dbReference type="GO" id="GO:0004497">
    <property type="term" value="F:monooxygenase activity"/>
    <property type="evidence" value="ECO:0007669"/>
    <property type="project" value="UniProtKB-KW"/>
</dbReference>
<keyword evidence="4" id="KW-0285">Flavoprotein</keyword>
<dbReference type="PANTHER" id="PTHR30466:SF1">
    <property type="entry name" value="FMN REDUCTASE (NADH) RUTF"/>
    <property type="match status" value="1"/>
</dbReference>
<evidence type="ECO:0000256" key="4">
    <source>
        <dbReference type="ARBA" id="ARBA00022630"/>
    </source>
</evidence>
<evidence type="ECO:0000256" key="2">
    <source>
        <dbReference type="ARBA" id="ARBA00006032"/>
    </source>
</evidence>
<dbReference type="PANTHER" id="PTHR30466">
    <property type="entry name" value="FLAVIN REDUCTASE"/>
    <property type="match status" value="1"/>
</dbReference>
<dbReference type="EMBL" id="CP006943">
    <property type="protein sequence ID" value="AHG76132.1"/>
    <property type="molecule type" value="Genomic_DNA"/>
</dbReference>
<keyword evidence="6" id="KW-0560">Oxidoreductase</keyword>
<dbReference type="Gene3D" id="2.30.110.10">
    <property type="entry name" value="Electron Transport, Fmn-binding Protein, Chain A"/>
    <property type="match status" value="1"/>
</dbReference>
<evidence type="ECO:0000313" key="9">
    <source>
        <dbReference type="EMBL" id="AHG76132.1"/>
    </source>
</evidence>
<dbReference type="KEGG" id="mvi:X808_16120"/>
<dbReference type="GO" id="GO:0042537">
    <property type="term" value="P:benzene-containing compound metabolic process"/>
    <property type="evidence" value="ECO:0007669"/>
    <property type="project" value="InterPro"/>
</dbReference>
<keyword evidence="7" id="KW-0520">NAD</keyword>
<evidence type="ECO:0000256" key="6">
    <source>
        <dbReference type="ARBA" id="ARBA00023002"/>
    </source>
</evidence>
<dbReference type="Pfam" id="PF01613">
    <property type="entry name" value="Flavin_Reduct"/>
    <property type="match status" value="1"/>
</dbReference>
<keyword evidence="10" id="KW-1185">Reference proteome</keyword>
<dbReference type="OrthoDB" id="6401628at2"/>
<dbReference type="STRING" id="1433287.X808_16120"/>
<keyword evidence="5" id="KW-0058">Aromatic hydrocarbons catabolism</keyword>
<gene>
    <name evidence="9" type="ORF">X808_16120</name>
</gene>
<dbReference type="HOGENOM" id="CLU_059021_2_2_6"/>
<reference evidence="9 10" key="1">
    <citation type="submission" date="2013-12" db="EMBL/GenBank/DDBJ databases">
        <title>Annotation of the Mannheimia varigena USDA-ARS-USMARC-1296 complete genome.</title>
        <authorList>
            <person name="Harhay G.P."/>
            <person name="Clawson M.L."/>
            <person name="Murray R.W."/>
            <person name="Lubbers B.V."/>
            <person name="Heaton M.P."/>
            <person name="Chitko-Mckown C.G."/>
            <person name="Harhay D.M."/>
            <person name="Smith T.P.L."/>
        </authorList>
    </citation>
    <scope>NUCLEOTIDE SEQUENCE [LARGE SCALE GENOMIC DNA]</scope>
    <source>
        <strain evidence="9 10">USDA-ARS-USMARC-1296</strain>
    </source>
</reference>
<proteinExistence type="inferred from homology"/>
<dbReference type="AlphaFoldDB" id="W0QCV6"/>
<dbReference type="InterPro" id="IPR002563">
    <property type="entry name" value="Flavin_Rdtase-like_dom"/>
</dbReference>
<dbReference type="InterPro" id="IPR012349">
    <property type="entry name" value="Split_barrel_FMN-bd"/>
</dbReference>
<comment type="pathway">
    <text evidence="1">Aromatic compound metabolism; 4-hydroxyphenylacetate degradation; pyruvate and succinate semialdehyde from 4-hydroxyphenylacetate: step 1/7.</text>
</comment>